<name>A0A8H3IES8_9LECA</name>
<evidence type="ECO:0000313" key="2">
    <source>
        <dbReference type="Proteomes" id="UP000664521"/>
    </source>
</evidence>
<accession>A0A8H3IES8</accession>
<protein>
    <submittedName>
        <fullName evidence="1">Uncharacterized protein</fullName>
    </submittedName>
</protein>
<dbReference type="EMBL" id="CAJPDS010000021">
    <property type="protein sequence ID" value="CAF9918100.1"/>
    <property type="molecule type" value="Genomic_DNA"/>
</dbReference>
<keyword evidence="2" id="KW-1185">Reference proteome</keyword>
<gene>
    <name evidence="1" type="ORF">HETSPECPRED_003670</name>
</gene>
<evidence type="ECO:0000313" key="1">
    <source>
        <dbReference type="EMBL" id="CAF9918100.1"/>
    </source>
</evidence>
<dbReference type="AlphaFoldDB" id="A0A8H3IES8"/>
<sequence>MTSAAFTVSDSSFTSFEDLDTMFHESLEMAQIPFFDEKLSIASDNGTTIATDANEMRLSNVEEVCDATSKQNSVDTSKTPFSSMKSINPFDFSAVNDQYTINSHFVSSSESSGLHLCIDQPTNSDEEELVSGATSDVIDDLECTSHEQHNNDCVSNDQLHQDSNRGDGLVEFESFIADSFVPKLGVMNDNFVVLESFIADRTIAESNLMEILKSLSDFAKHIGAQNVVENSSESAAVDDHPISAEEGSSIEIIKSSYKSSISDNIRSSTRLTTKNKRFFESEL</sequence>
<organism evidence="1 2">
    <name type="scientific">Heterodermia speciosa</name>
    <dbReference type="NCBI Taxonomy" id="116794"/>
    <lineage>
        <taxon>Eukaryota</taxon>
        <taxon>Fungi</taxon>
        <taxon>Dikarya</taxon>
        <taxon>Ascomycota</taxon>
        <taxon>Pezizomycotina</taxon>
        <taxon>Lecanoromycetes</taxon>
        <taxon>OSLEUM clade</taxon>
        <taxon>Lecanoromycetidae</taxon>
        <taxon>Caliciales</taxon>
        <taxon>Physciaceae</taxon>
        <taxon>Heterodermia</taxon>
    </lineage>
</organism>
<reference evidence="1" key="1">
    <citation type="submission" date="2021-03" db="EMBL/GenBank/DDBJ databases">
        <authorList>
            <person name="Tagirdzhanova G."/>
        </authorList>
    </citation>
    <scope>NUCLEOTIDE SEQUENCE</scope>
</reference>
<proteinExistence type="predicted"/>
<dbReference type="Proteomes" id="UP000664521">
    <property type="component" value="Unassembled WGS sequence"/>
</dbReference>
<comment type="caution">
    <text evidence="1">The sequence shown here is derived from an EMBL/GenBank/DDBJ whole genome shotgun (WGS) entry which is preliminary data.</text>
</comment>